<comment type="caution">
    <text evidence="1">The sequence shown here is derived from an EMBL/GenBank/DDBJ whole genome shotgun (WGS) entry which is preliminary data.</text>
</comment>
<reference evidence="1" key="1">
    <citation type="submission" date="2018-11" db="EMBL/GenBank/DDBJ databases">
        <authorList>
            <consortium name="Pathogen Informatics"/>
        </authorList>
    </citation>
    <scope>NUCLEOTIDE SEQUENCE</scope>
</reference>
<evidence type="ECO:0000313" key="1">
    <source>
        <dbReference type="EMBL" id="VEL08557.1"/>
    </source>
</evidence>
<gene>
    <name evidence="1" type="ORF">PXEA_LOCUS1997</name>
</gene>
<dbReference type="Proteomes" id="UP000784294">
    <property type="component" value="Unassembled WGS sequence"/>
</dbReference>
<dbReference type="EMBL" id="CAAALY010004255">
    <property type="protein sequence ID" value="VEL08557.1"/>
    <property type="molecule type" value="Genomic_DNA"/>
</dbReference>
<dbReference type="AlphaFoldDB" id="A0A3S5BLV6"/>
<sequence>MISNLSVCFRPKADWAKRKLYTFLPPIPSDLPFSRQLRRLFASSSLSSPPSLHSRVHSPLRHLDLRLPLHRTLWYSPFNPPESGYSCQTVTSPRRMILLKSICLNLLPEASFA</sequence>
<proteinExistence type="predicted"/>
<name>A0A3S5BLV6_9PLAT</name>
<protein>
    <submittedName>
        <fullName evidence="1">Uncharacterized protein</fullName>
    </submittedName>
</protein>
<evidence type="ECO:0000313" key="2">
    <source>
        <dbReference type="Proteomes" id="UP000784294"/>
    </source>
</evidence>
<organism evidence="1 2">
    <name type="scientific">Protopolystoma xenopodis</name>
    <dbReference type="NCBI Taxonomy" id="117903"/>
    <lineage>
        <taxon>Eukaryota</taxon>
        <taxon>Metazoa</taxon>
        <taxon>Spiralia</taxon>
        <taxon>Lophotrochozoa</taxon>
        <taxon>Platyhelminthes</taxon>
        <taxon>Monogenea</taxon>
        <taxon>Polyopisthocotylea</taxon>
        <taxon>Polystomatidea</taxon>
        <taxon>Polystomatidae</taxon>
        <taxon>Protopolystoma</taxon>
    </lineage>
</organism>
<accession>A0A3S5BLV6</accession>
<keyword evidence="2" id="KW-1185">Reference proteome</keyword>